<dbReference type="Pfam" id="PF13439">
    <property type="entry name" value="Glyco_transf_4"/>
    <property type="match status" value="1"/>
</dbReference>
<gene>
    <name evidence="3" type="primary">bshA</name>
    <name evidence="3" type="ORF">SH580_01250</name>
</gene>
<evidence type="ECO:0000313" key="3">
    <source>
        <dbReference type="EMBL" id="WPJ96327.1"/>
    </source>
</evidence>
<dbReference type="PANTHER" id="PTHR12526:SF599">
    <property type="entry name" value="N-ACETYL-ALPHA-D-GLUCOSAMINYL L-MALATE SYNTHASE"/>
    <property type="match status" value="1"/>
</dbReference>
<evidence type="ECO:0000259" key="1">
    <source>
        <dbReference type="Pfam" id="PF00534"/>
    </source>
</evidence>
<evidence type="ECO:0000259" key="2">
    <source>
        <dbReference type="Pfam" id="PF13439"/>
    </source>
</evidence>
<evidence type="ECO:0000313" key="4">
    <source>
        <dbReference type="Proteomes" id="UP001324993"/>
    </source>
</evidence>
<dbReference type="InterPro" id="IPR001296">
    <property type="entry name" value="Glyco_trans_1"/>
</dbReference>
<proteinExistence type="predicted"/>
<dbReference type="Gene3D" id="3.40.50.2000">
    <property type="entry name" value="Glycogen Phosphorylase B"/>
    <property type="match status" value="2"/>
</dbReference>
<sequence>MRSRLKIGMVCYPSIGGSGIVATELGMLLAAAGHEIHFISYERPVRLKCGENLFFHPVVVNEYALFKYPDYTLPLSVRIMEVCEEHQLDILHVHYAVPHATGALLAKQMLGQKKLPVIVTTLHGTDTNLLGKDPHYRPIIKYSIENSDGVTTVSESLKAQTIETFEVQHPITVIPNFYAPGPITQSREEVRQMLQVRDSEYLLLHMSNIRPGKRVADLLTALARLKNRKQVKLLILAGGDFEPYQADLIRLGIQDRVIVIRDVKEIEDYLNACDLGVYASEAESFGLSILETLAHGKAVVATEVGGIPEVVQDGRTGRLVPAHSPGAIAAAIDQLIEEPQRMQAMGLAAAKEAQARFAPPVIRDQYLAYYRDLLAAR</sequence>
<dbReference type="EMBL" id="CP138858">
    <property type="protein sequence ID" value="WPJ96327.1"/>
    <property type="molecule type" value="Genomic_DNA"/>
</dbReference>
<dbReference type="NCBIfam" id="TIGR03999">
    <property type="entry name" value="thiol_BshA"/>
    <property type="match status" value="1"/>
</dbReference>
<feature type="domain" description="Glycosyltransferase subfamily 4-like N-terminal" evidence="2">
    <location>
        <begin position="15"/>
        <end position="177"/>
    </location>
</feature>
<dbReference type="RefSeq" id="WP_319833189.1">
    <property type="nucleotide sequence ID" value="NZ_CP138858.1"/>
</dbReference>
<dbReference type="InterPro" id="IPR028098">
    <property type="entry name" value="Glyco_trans_4-like_N"/>
</dbReference>
<name>A0ABZ0RLC2_9BACT</name>
<dbReference type="InterPro" id="IPR023881">
    <property type="entry name" value="Thiol_BshA"/>
</dbReference>
<organism evidence="3 4">
    <name type="scientific">Coraliomargarita algicola</name>
    <dbReference type="NCBI Taxonomy" id="3092156"/>
    <lineage>
        <taxon>Bacteria</taxon>
        <taxon>Pseudomonadati</taxon>
        <taxon>Verrucomicrobiota</taxon>
        <taxon>Opitutia</taxon>
        <taxon>Puniceicoccales</taxon>
        <taxon>Coraliomargaritaceae</taxon>
        <taxon>Coraliomargarita</taxon>
    </lineage>
</organism>
<accession>A0ABZ0RLC2</accession>
<feature type="domain" description="Glycosyl transferase family 1" evidence="1">
    <location>
        <begin position="187"/>
        <end position="351"/>
    </location>
</feature>
<dbReference type="PANTHER" id="PTHR12526">
    <property type="entry name" value="GLYCOSYLTRANSFERASE"/>
    <property type="match status" value="1"/>
</dbReference>
<dbReference type="Proteomes" id="UP001324993">
    <property type="component" value="Chromosome"/>
</dbReference>
<dbReference type="Pfam" id="PF00534">
    <property type="entry name" value="Glycos_transf_1"/>
    <property type="match status" value="1"/>
</dbReference>
<protein>
    <submittedName>
        <fullName evidence="3">N-acetyl-alpha-D-glucosaminyl L-malate synthase BshA</fullName>
    </submittedName>
</protein>
<reference evidence="3 4" key="1">
    <citation type="submission" date="2023-11" db="EMBL/GenBank/DDBJ databases">
        <title>Coraliomargarita sp. nov., isolated from marine algae.</title>
        <authorList>
            <person name="Lee J.K."/>
            <person name="Baek J.H."/>
            <person name="Kim J.M."/>
            <person name="Choi D.G."/>
            <person name="Jeon C.O."/>
        </authorList>
    </citation>
    <scope>NUCLEOTIDE SEQUENCE [LARGE SCALE GENOMIC DNA]</scope>
    <source>
        <strain evidence="3 4">J2-16</strain>
    </source>
</reference>
<keyword evidence="4" id="KW-1185">Reference proteome</keyword>
<dbReference type="SUPFAM" id="SSF53756">
    <property type="entry name" value="UDP-Glycosyltransferase/glycogen phosphorylase"/>
    <property type="match status" value="1"/>
</dbReference>